<organism evidence="1 2">
    <name type="scientific">Vaccinium darrowii</name>
    <dbReference type="NCBI Taxonomy" id="229202"/>
    <lineage>
        <taxon>Eukaryota</taxon>
        <taxon>Viridiplantae</taxon>
        <taxon>Streptophyta</taxon>
        <taxon>Embryophyta</taxon>
        <taxon>Tracheophyta</taxon>
        <taxon>Spermatophyta</taxon>
        <taxon>Magnoliopsida</taxon>
        <taxon>eudicotyledons</taxon>
        <taxon>Gunneridae</taxon>
        <taxon>Pentapetalae</taxon>
        <taxon>asterids</taxon>
        <taxon>Ericales</taxon>
        <taxon>Ericaceae</taxon>
        <taxon>Vaccinioideae</taxon>
        <taxon>Vaccinieae</taxon>
        <taxon>Vaccinium</taxon>
    </lineage>
</organism>
<name>A0ACB7Z252_9ERIC</name>
<evidence type="ECO:0000313" key="2">
    <source>
        <dbReference type="Proteomes" id="UP000828048"/>
    </source>
</evidence>
<protein>
    <submittedName>
        <fullName evidence="1">Uncharacterized protein</fullName>
    </submittedName>
</protein>
<gene>
    <name evidence="1" type="ORF">Vadar_006535</name>
</gene>
<evidence type="ECO:0000313" key="1">
    <source>
        <dbReference type="EMBL" id="KAH7859871.1"/>
    </source>
</evidence>
<dbReference type="EMBL" id="CM037154">
    <property type="protein sequence ID" value="KAH7859871.1"/>
    <property type="molecule type" value="Genomic_DNA"/>
</dbReference>
<dbReference type="Proteomes" id="UP000828048">
    <property type="component" value="Chromosome 4"/>
</dbReference>
<sequence>MSNNTEESVPADRCMLLVLEFSKVEVAVLLNELARLRYEASKNQSSNLETFLLKQTNLAIIKLISNIGGDKVRVVGSFLAETPLACKEKVRELLGYMLSIKGDDELCPFYSVRFLLPMLCQIMREDNGCNKVFVSTGAYKAVVECFIKLIGLGGRGIHDNGSILLACDTVMNLLLKRDQIQVPLDDACFVRLLGAFTNWTSDIDDLSVIMMASTICVIIFDSTSEEALLQHPGFDRRLLIGLSQLIVRSLAMFGKEMILDEAKAGVDLH</sequence>
<keyword evidence="2" id="KW-1185">Reference proteome</keyword>
<proteinExistence type="predicted"/>
<reference evidence="1 2" key="1">
    <citation type="journal article" date="2021" name="Hortic Res">
        <title>High-quality reference genome and annotation aids understanding of berry development for evergreen blueberry (Vaccinium darrowii).</title>
        <authorList>
            <person name="Yu J."/>
            <person name="Hulse-Kemp A.M."/>
            <person name="Babiker E."/>
            <person name="Staton M."/>
        </authorList>
    </citation>
    <scope>NUCLEOTIDE SEQUENCE [LARGE SCALE GENOMIC DNA]</scope>
    <source>
        <strain evidence="2">cv. NJ 8807/NJ 8810</strain>
        <tissue evidence="1">Young leaf</tissue>
    </source>
</reference>
<accession>A0ACB7Z252</accession>
<comment type="caution">
    <text evidence="1">The sequence shown here is derived from an EMBL/GenBank/DDBJ whole genome shotgun (WGS) entry which is preliminary data.</text>
</comment>